<protein>
    <submittedName>
        <fullName evidence="1">Uncharacterized protein</fullName>
    </submittedName>
</protein>
<dbReference type="EMBL" id="UINC01116688">
    <property type="protein sequence ID" value="SVC88597.1"/>
    <property type="molecule type" value="Genomic_DNA"/>
</dbReference>
<proteinExistence type="predicted"/>
<reference evidence="1" key="1">
    <citation type="submission" date="2018-05" db="EMBL/GenBank/DDBJ databases">
        <authorList>
            <person name="Lanie J.A."/>
            <person name="Ng W.-L."/>
            <person name="Kazmierczak K.M."/>
            <person name="Andrzejewski T.M."/>
            <person name="Davidsen T.M."/>
            <person name="Wayne K.J."/>
            <person name="Tettelin H."/>
            <person name="Glass J.I."/>
            <person name="Rusch D."/>
            <person name="Podicherti R."/>
            <person name="Tsui H.-C.T."/>
            <person name="Winkler M.E."/>
        </authorList>
    </citation>
    <scope>NUCLEOTIDE SEQUENCE</scope>
</reference>
<gene>
    <name evidence="1" type="ORF">METZ01_LOCUS341451</name>
</gene>
<sequence length="23" mass="2651">VGGFCKIMNEFSKIPEIIYFSID</sequence>
<dbReference type="AlphaFoldDB" id="A0A382QUG8"/>
<feature type="non-terminal residue" evidence="1">
    <location>
        <position position="1"/>
    </location>
</feature>
<organism evidence="1">
    <name type="scientific">marine metagenome</name>
    <dbReference type="NCBI Taxonomy" id="408172"/>
    <lineage>
        <taxon>unclassified sequences</taxon>
        <taxon>metagenomes</taxon>
        <taxon>ecological metagenomes</taxon>
    </lineage>
</organism>
<accession>A0A382QUG8</accession>
<name>A0A382QUG8_9ZZZZ</name>
<evidence type="ECO:0000313" key="1">
    <source>
        <dbReference type="EMBL" id="SVC88597.1"/>
    </source>
</evidence>